<feature type="transmembrane region" description="Helical" evidence="5">
    <location>
        <begin position="278"/>
        <end position="299"/>
    </location>
</feature>
<evidence type="ECO:0000313" key="8">
    <source>
        <dbReference type="EMBL" id="KAG0654257.1"/>
    </source>
</evidence>
<evidence type="ECO:0000256" key="2">
    <source>
        <dbReference type="ARBA" id="ARBA00022485"/>
    </source>
</evidence>
<keyword evidence="2" id="KW-0408">Iron</keyword>
<feature type="non-terminal residue" evidence="8">
    <location>
        <position position="1"/>
    </location>
</feature>
<feature type="region of interest" description="Disordered" evidence="4">
    <location>
        <begin position="1245"/>
        <end position="1264"/>
    </location>
</feature>
<dbReference type="PANTHER" id="PTHR11615">
    <property type="entry name" value="NITRATE, FORMATE, IRON DEHYDROGENASE"/>
    <property type="match status" value="1"/>
</dbReference>
<keyword evidence="5" id="KW-0472">Membrane</keyword>
<dbReference type="Gene3D" id="3.90.180.10">
    <property type="entry name" value="Medium-chain alcohol dehydrogenases, catalytic domain"/>
    <property type="match status" value="1"/>
</dbReference>
<feature type="compositionally biased region" description="Basic and acidic residues" evidence="4">
    <location>
        <begin position="1247"/>
        <end position="1264"/>
    </location>
</feature>
<accession>A0A9P7B269</accession>
<keyword evidence="6" id="KW-0732">Signal</keyword>
<feature type="transmembrane region" description="Helical" evidence="5">
    <location>
        <begin position="143"/>
        <end position="165"/>
    </location>
</feature>
<proteinExistence type="inferred from homology"/>
<evidence type="ECO:0000313" key="9">
    <source>
        <dbReference type="Proteomes" id="UP000777482"/>
    </source>
</evidence>
<feature type="region of interest" description="Disordered" evidence="4">
    <location>
        <begin position="1037"/>
        <end position="1063"/>
    </location>
</feature>
<evidence type="ECO:0000256" key="6">
    <source>
        <dbReference type="SAM" id="SignalP"/>
    </source>
</evidence>
<reference evidence="8 9" key="1">
    <citation type="submission" date="2020-11" db="EMBL/GenBank/DDBJ databases">
        <title>Kefir isolates.</title>
        <authorList>
            <person name="Marcisauskas S."/>
            <person name="Kim Y."/>
            <person name="Blasche S."/>
        </authorList>
    </citation>
    <scope>NUCLEOTIDE SEQUENCE [LARGE SCALE GENOMIC DNA]</scope>
    <source>
        <strain evidence="8 9">KR</strain>
    </source>
</reference>
<evidence type="ECO:0000256" key="4">
    <source>
        <dbReference type="SAM" id="MobiDB-lite"/>
    </source>
</evidence>
<feature type="signal peptide" evidence="6">
    <location>
        <begin position="1"/>
        <end position="20"/>
    </location>
</feature>
<comment type="similarity">
    <text evidence="1">Belongs to the NARF family.</text>
</comment>
<keyword evidence="2" id="KW-0479">Metal-binding</keyword>
<name>A0A9P7B269_RHOMI</name>
<keyword evidence="5" id="KW-0812">Transmembrane</keyword>
<protein>
    <submittedName>
        <fullName evidence="8">Cytosolic Fe-S cluster assembly factor nar1</fullName>
    </submittedName>
</protein>
<dbReference type="OrthoDB" id="10253113at2759"/>
<dbReference type="InterPro" id="IPR004108">
    <property type="entry name" value="Fe_hydrogenase_lsu_C"/>
</dbReference>
<dbReference type="InterPro" id="IPR050340">
    <property type="entry name" value="Cytosolic_Fe-S_CAF"/>
</dbReference>
<feature type="domain" description="Iron hydrogenase large subunit C-terminal" evidence="7">
    <location>
        <begin position="621"/>
        <end position="1039"/>
    </location>
</feature>
<dbReference type="InterPro" id="IPR009016">
    <property type="entry name" value="Fe_hydrogenase"/>
</dbReference>
<dbReference type="Gene3D" id="3.40.950.10">
    <property type="entry name" value="Fe-only Hydrogenase (Larger Subunit), Chain L, domain 3"/>
    <property type="match status" value="1"/>
</dbReference>
<evidence type="ECO:0000256" key="5">
    <source>
        <dbReference type="SAM" id="Phobius"/>
    </source>
</evidence>
<dbReference type="AlphaFoldDB" id="A0A9P7B269"/>
<gene>
    <name evidence="8" type="primary">NAR1</name>
    <name evidence="8" type="ORF">C6P46_001815</name>
</gene>
<feature type="transmembrane region" description="Helical" evidence="5">
    <location>
        <begin position="177"/>
        <end position="201"/>
    </location>
</feature>
<dbReference type="GO" id="GO:0051539">
    <property type="term" value="F:4 iron, 4 sulfur cluster binding"/>
    <property type="evidence" value="ECO:0007669"/>
    <property type="project" value="UniProtKB-KW"/>
</dbReference>
<keyword evidence="9" id="KW-1185">Reference proteome</keyword>
<organism evidence="8 9">
    <name type="scientific">Rhodotorula mucilaginosa</name>
    <name type="common">Yeast</name>
    <name type="synonym">Rhodotorula rubra</name>
    <dbReference type="NCBI Taxonomy" id="5537"/>
    <lineage>
        <taxon>Eukaryota</taxon>
        <taxon>Fungi</taxon>
        <taxon>Dikarya</taxon>
        <taxon>Basidiomycota</taxon>
        <taxon>Pucciniomycotina</taxon>
        <taxon>Microbotryomycetes</taxon>
        <taxon>Sporidiobolales</taxon>
        <taxon>Sporidiobolaceae</taxon>
        <taxon>Rhodotorula</taxon>
    </lineage>
</organism>
<dbReference type="EMBL" id="PUHQ01000155">
    <property type="protein sequence ID" value="KAG0654257.1"/>
    <property type="molecule type" value="Genomic_DNA"/>
</dbReference>
<dbReference type="SUPFAM" id="SSF53920">
    <property type="entry name" value="Fe-only hydrogenase"/>
    <property type="match status" value="1"/>
</dbReference>
<dbReference type="Pfam" id="PF06728">
    <property type="entry name" value="PIG-U"/>
    <property type="match status" value="1"/>
</dbReference>
<dbReference type="Gene3D" id="3.40.50.1780">
    <property type="match status" value="1"/>
</dbReference>
<evidence type="ECO:0000259" key="7">
    <source>
        <dbReference type="Pfam" id="PF02906"/>
    </source>
</evidence>
<keyword evidence="5" id="KW-1133">Transmembrane helix</keyword>
<evidence type="ECO:0000256" key="3">
    <source>
        <dbReference type="ARBA" id="ARBA00023014"/>
    </source>
</evidence>
<dbReference type="Pfam" id="PF02906">
    <property type="entry name" value="Fe_hyd_lg_C"/>
    <property type="match status" value="1"/>
</dbReference>
<dbReference type="Proteomes" id="UP000777482">
    <property type="component" value="Unassembled WGS sequence"/>
</dbReference>
<evidence type="ECO:0000256" key="1">
    <source>
        <dbReference type="ARBA" id="ARBA00006596"/>
    </source>
</evidence>
<feature type="transmembrane region" description="Helical" evidence="5">
    <location>
        <begin position="306"/>
        <end position="322"/>
    </location>
</feature>
<keyword evidence="3" id="KW-0411">Iron-sulfur</keyword>
<comment type="caution">
    <text evidence="8">The sequence shown here is derived from an EMBL/GenBank/DDBJ whole genome shotgun (WGS) entry which is preliminary data.</text>
</comment>
<feature type="chain" id="PRO_5040164310" evidence="6">
    <location>
        <begin position="21"/>
        <end position="1278"/>
    </location>
</feature>
<sequence>MDGTTAAVLVGGALVRAALAVVATHTGSDVVHFAQPSVTAYTQLKEGYHLATRPDRRLNPYDSGSVHTPPAALALVGPLTQLRSEAASYALWIAVDAVTAWAVARIARRRQRGEVLPENGEKIWKEAHSDRLLPARRYMLHPFAIMTTLARSSIAFSNLFLALALDTALRGTLIPAAFLLSLATHFSLYPILLLPPLILLAHRGGSPAPSSSARLSSAAIEGTVAFGVHQLCLLGWSRWWTGSWSFLSSVYGVILTISDLKPNIGLAWYFFIEMFDHFRAFFLVVFALHPLLYVAPFTIAYSREPLFACTLIVGTIALLKSYPSFGDWAIWHALLGCFSELLPYVSSPIFQSLLPLYALLLLPSFHYLWLASGTGNANFFYAGTLVWAIAMDSGTKLIDSRPIRLYGVAPRRAGHLLRSANLVTFTGSDLHANGPRVYAQKGAPGTMSLSSGLFRRVAVMQSATNSCNEAHKGDLDQRRVRPSADCSICPVLRRLANIAAVSRNHRSDPLQTLADLSDYLAPSQACIKPVTYVPDEQAEANELDKPAAAAAAEIIIGEDSSFYERGVDGERGKKLKKAEITLNDCLACSGCITSAESVLVSLQSHEEVYRVLREQPDLVPIASISPQSVASLAALYDLTLDEAMRGLRRFLRQSLGFCLVFDTTFPRALSLLESRAELHERRSHFYASPTPNLPSILSASTSGLAAPTKLDPASSSIAPLPVLSSACPGWICYAEKTHGDLLPFVSGVKSPQAVAGVLVKGNVVAGRLGLRPDQIYHVAVMPCYDKKLEASRPDFATAHPAPSTSTSTEPVSVRDVDLVLTTGEVAKMLSEKGLSLRDLATVSTAETEAELYDGAEEATFFPFSQLLDPPVGTSSGSYVQAALSTLLDTPSASSPSSSRSPALTSADWPYLRLSSKLVRNDDYVEFTLRRVSTPYSPTSSCSSDQPEDEGTVIARAAKCYGFRNLQNVVRKISREAGIVTARGAAGKAPGASSAAAAANARRAAKKAGGSGTVTPLADEGPPIEFIEVMACPSGCVNGGGQVPPPKESLRSRRRRPSWSRERSFVGRVDEEGMPDTAGDVVEAEIKLVADESGDEDERVLSAKEWVQEVERRYWSGGGGGKPDPSPLASVHPSVRPFVQSLPTSSQRQQLETVLEAMLAGSDGNGVDRRRKELLRTSYRAVETEEINGLAYYTHTTPDRLPSRKSGTILTSLLSTLRPQQQDPIPASMSSSMSNVPQQFRAAQFTKEGGDLELRETRMKDPRPEEMVIRVCASGLNST</sequence>
<keyword evidence="2" id="KW-0004">4Fe-4S</keyword>